<evidence type="ECO:0000313" key="2">
    <source>
        <dbReference type="Proteomes" id="UP000001732"/>
    </source>
</evidence>
<keyword evidence="2" id="KW-1185">Reference proteome</keyword>
<gene>
    <name evidence="1" type="ordered locus">COPRO5265_1244</name>
</gene>
<organism evidence="1 2">
    <name type="scientific">Coprothermobacter proteolyticus (strain ATCC 35245 / DSM 5265 / OCM 4 / BT)</name>
    <dbReference type="NCBI Taxonomy" id="309798"/>
    <lineage>
        <taxon>Bacteria</taxon>
        <taxon>Pseudomonadati</taxon>
        <taxon>Coprothermobacterota</taxon>
        <taxon>Coprothermobacteria</taxon>
        <taxon>Coprothermobacterales</taxon>
        <taxon>Coprothermobacteraceae</taxon>
        <taxon>Coprothermobacter</taxon>
    </lineage>
</organism>
<name>B5Y9V3_COPPD</name>
<sequence>MANPFKPEGLVIEYHPFDIYVGQLERIITQGK</sequence>
<protein>
    <submittedName>
        <fullName evidence="1">Uncharacterized protein</fullName>
    </submittedName>
</protein>
<reference evidence="2" key="1">
    <citation type="submission" date="2008-08" db="EMBL/GenBank/DDBJ databases">
        <title>The complete genome sequence of Coprothermobacter proteolyticus strain ATCC 5245 / DSM 5265 / BT.</title>
        <authorList>
            <person name="Dodson R.J."/>
            <person name="Durkin A.S."/>
            <person name="Wu M."/>
            <person name="Eisen J."/>
            <person name="Sutton G."/>
        </authorList>
    </citation>
    <scope>NUCLEOTIDE SEQUENCE [LARGE SCALE GENOMIC DNA]</scope>
    <source>
        <strain evidence="2">ATCC 35245 / DSM 5265 / OCM 4 / BT</strain>
    </source>
</reference>
<dbReference type="Proteomes" id="UP000001732">
    <property type="component" value="Chromosome"/>
</dbReference>
<dbReference type="AlphaFoldDB" id="B5Y9V3"/>
<dbReference type="EMBL" id="CP001145">
    <property type="protein sequence ID" value="ACI16986.1"/>
    <property type="molecule type" value="Genomic_DNA"/>
</dbReference>
<accession>B5Y9V3</accession>
<evidence type="ECO:0000313" key="1">
    <source>
        <dbReference type="EMBL" id="ACI16986.1"/>
    </source>
</evidence>
<proteinExistence type="predicted"/>
<reference evidence="1 2" key="2">
    <citation type="journal article" date="2014" name="Genome Announc.">
        <title>Complete Genome Sequence of Coprothermobacter proteolyticus DSM 5265.</title>
        <authorList>
            <person name="Alexiev A."/>
            <person name="Coil D.A."/>
            <person name="Badger J.H."/>
            <person name="Enticknap J."/>
            <person name="Ward N."/>
            <person name="Robb F.T."/>
            <person name="Eisen J.A."/>
        </authorList>
    </citation>
    <scope>NUCLEOTIDE SEQUENCE [LARGE SCALE GENOMIC DNA]</scope>
    <source>
        <strain evidence="2">ATCC 35245 / DSM 5265 / OCM 4 / BT</strain>
    </source>
</reference>